<evidence type="ECO:0000313" key="1">
    <source>
        <dbReference type="EMBL" id="KGF71390.1"/>
    </source>
</evidence>
<dbReference type="EMBL" id="JJML01000086">
    <property type="protein sequence ID" value="KGF71390.1"/>
    <property type="molecule type" value="Genomic_DNA"/>
</dbReference>
<keyword evidence="2" id="KW-1185">Reference proteome</keyword>
<name>A0A098TFQ8_9CYAN</name>
<dbReference type="Proteomes" id="UP000030170">
    <property type="component" value="Unassembled WGS sequence"/>
</dbReference>
<proteinExistence type="predicted"/>
<dbReference type="Gene3D" id="1.10.3450.10">
    <property type="entry name" value="TTHA0068-like"/>
    <property type="match status" value="1"/>
</dbReference>
<dbReference type="SUPFAM" id="SSF140663">
    <property type="entry name" value="TTHA0068-like"/>
    <property type="match status" value="1"/>
</dbReference>
<dbReference type="Pfam" id="PF03745">
    <property type="entry name" value="DUF309"/>
    <property type="match status" value="1"/>
</dbReference>
<dbReference type="InterPro" id="IPR005500">
    <property type="entry name" value="DUF309"/>
</dbReference>
<gene>
    <name evidence="1" type="ORF">DO97_21465</name>
</gene>
<dbReference type="PANTHER" id="PTHR34796">
    <property type="entry name" value="EXPRESSED PROTEIN"/>
    <property type="match status" value="1"/>
</dbReference>
<dbReference type="PANTHER" id="PTHR34796:SF1">
    <property type="entry name" value="EXPRESSED PROTEIN"/>
    <property type="match status" value="1"/>
</dbReference>
<accession>A0A098TFQ8</accession>
<dbReference type="AlphaFoldDB" id="A0A098TFQ8"/>
<evidence type="ECO:0008006" key="3">
    <source>
        <dbReference type="Google" id="ProtNLM"/>
    </source>
</evidence>
<dbReference type="STRING" id="1497020.DO97_21465"/>
<organism evidence="1 2">
    <name type="scientific">Neosynechococcus sphagnicola sy1</name>
    <dbReference type="NCBI Taxonomy" id="1497020"/>
    <lineage>
        <taxon>Bacteria</taxon>
        <taxon>Bacillati</taxon>
        <taxon>Cyanobacteriota</taxon>
        <taxon>Cyanophyceae</taxon>
        <taxon>Neosynechococcales</taxon>
        <taxon>Neosynechococcaceae</taxon>
        <taxon>Neosynechococcus</taxon>
    </lineage>
</organism>
<reference evidence="1 2" key="1">
    <citation type="journal article" date="2014" name="Mol. Ecol.">
        <title>Evolution of Synechococcus.</title>
        <authorList>
            <person name="Dvorak P."/>
            <person name="Casamatta D."/>
            <person name="Hasler P."/>
            <person name="Poulickova A."/>
            <person name="Ondrej V."/>
            <person name="Sanges R."/>
        </authorList>
    </citation>
    <scope>NUCLEOTIDE SEQUENCE [LARGE SCALE GENOMIC DNA]</scope>
    <source>
        <strain evidence="1 2">CAUP A 1101</strain>
    </source>
</reference>
<sequence length="132" mass="14521">MPEAMSTAFWAAIAQFNRGEFYDCHDTLEALWVESSDPLRRFYQGLLQIAVACYHLSNQNLRGAAILLGEGLQRLQSYPSDYGGIDLEQLLGDTAGLLAQIQAQLANSDSPPVAPNSQLQLPQITRVKPFSP</sequence>
<evidence type="ECO:0000313" key="2">
    <source>
        <dbReference type="Proteomes" id="UP000030170"/>
    </source>
</evidence>
<protein>
    <recommendedName>
        <fullName evidence="3">DUF309 domain-containing protein</fullName>
    </recommendedName>
</protein>
<dbReference type="InterPro" id="IPR023203">
    <property type="entry name" value="TTHA0068_sf"/>
</dbReference>
<comment type="caution">
    <text evidence="1">The sequence shown here is derived from an EMBL/GenBank/DDBJ whole genome shotgun (WGS) entry which is preliminary data.</text>
</comment>